<gene>
    <name evidence="4" type="ORF">GCM10019016_014490</name>
</gene>
<feature type="domain" description="DUF4097" evidence="3">
    <location>
        <begin position="205"/>
        <end position="334"/>
    </location>
</feature>
<organism evidence="4 5">
    <name type="scientific">Streptomyces prasinosporus</name>
    <dbReference type="NCBI Taxonomy" id="68256"/>
    <lineage>
        <taxon>Bacteria</taxon>
        <taxon>Bacillati</taxon>
        <taxon>Actinomycetota</taxon>
        <taxon>Actinomycetes</taxon>
        <taxon>Kitasatosporales</taxon>
        <taxon>Streptomycetaceae</taxon>
        <taxon>Streptomyces</taxon>
        <taxon>Streptomyces albogriseolus group</taxon>
    </lineage>
</organism>
<feature type="region of interest" description="Disordered" evidence="1">
    <location>
        <begin position="26"/>
        <end position="86"/>
    </location>
</feature>
<proteinExistence type="predicted"/>
<feature type="transmembrane region" description="Helical" evidence="2">
    <location>
        <begin position="91"/>
        <end position="113"/>
    </location>
</feature>
<evidence type="ECO:0000259" key="3">
    <source>
        <dbReference type="Pfam" id="PF13349"/>
    </source>
</evidence>
<evidence type="ECO:0000256" key="2">
    <source>
        <dbReference type="SAM" id="Phobius"/>
    </source>
</evidence>
<accession>A0ABP6THT1</accession>
<comment type="caution">
    <text evidence="4">The sequence shown here is derived from an EMBL/GenBank/DDBJ whole genome shotgun (WGS) entry which is preliminary data.</text>
</comment>
<feature type="compositionally biased region" description="Low complexity" evidence="1">
    <location>
        <begin position="72"/>
        <end position="86"/>
    </location>
</feature>
<dbReference type="InterPro" id="IPR025164">
    <property type="entry name" value="Toastrack_DUF4097"/>
</dbReference>
<keyword evidence="2" id="KW-0812">Transmembrane</keyword>
<evidence type="ECO:0000313" key="4">
    <source>
        <dbReference type="EMBL" id="GAA3494349.1"/>
    </source>
</evidence>
<dbReference type="Pfam" id="PF13349">
    <property type="entry name" value="DUF4097"/>
    <property type="match status" value="1"/>
</dbReference>
<reference evidence="5" key="1">
    <citation type="journal article" date="2019" name="Int. J. Syst. Evol. Microbiol.">
        <title>The Global Catalogue of Microorganisms (GCM) 10K type strain sequencing project: providing services to taxonomists for standard genome sequencing and annotation.</title>
        <authorList>
            <consortium name="The Broad Institute Genomics Platform"/>
            <consortium name="The Broad Institute Genome Sequencing Center for Infectious Disease"/>
            <person name="Wu L."/>
            <person name="Ma J."/>
        </authorList>
    </citation>
    <scope>NUCLEOTIDE SEQUENCE [LARGE SCALE GENOMIC DNA]</scope>
    <source>
        <strain evidence="5">JCM 4816</strain>
    </source>
</reference>
<keyword evidence="5" id="KW-1185">Reference proteome</keyword>
<sequence length="338" mass="35526">MLAARVEWTDYMAGVTVPQTPYAPARGISPPRIRRSAGSPAGPLLRTVEDTRSRRTARPSVRRTPWGEPVMTATARTTSPTRRSRPVRAPALVLAGAAVVLGAALSACGASAADDDEPEHRAFDLPGASLTVDSDDSALEIVASDEQPEGEIAVTRWFQGTVAIGSDPKVTWSMDGDRLVLREHCSGVVADCSAKHRVVVPRGVTVTVESDDGSVRADGFRDALSVRTKDGSVRVTDTSGPLELRSGDGSVRAEVSSRTVRAHSGDGSMHLVLTAVPDRVESRSGDGSTTIDLPRGAYRVDTSTGDGAEDVSVPHDDSSSHVVTARTGDGKLTVRTAN</sequence>
<keyword evidence="2" id="KW-0472">Membrane</keyword>
<protein>
    <recommendedName>
        <fullName evidence="3">DUF4097 domain-containing protein</fullName>
    </recommendedName>
</protein>
<evidence type="ECO:0000313" key="5">
    <source>
        <dbReference type="Proteomes" id="UP001501455"/>
    </source>
</evidence>
<feature type="region of interest" description="Disordered" evidence="1">
    <location>
        <begin position="301"/>
        <end position="323"/>
    </location>
</feature>
<dbReference type="EMBL" id="BAAAXF010000016">
    <property type="protein sequence ID" value="GAA3494349.1"/>
    <property type="molecule type" value="Genomic_DNA"/>
</dbReference>
<evidence type="ECO:0000256" key="1">
    <source>
        <dbReference type="SAM" id="MobiDB-lite"/>
    </source>
</evidence>
<keyword evidence="2" id="KW-1133">Transmembrane helix</keyword>
<dbReference type="Proteomes" id="UP001501455">
    <property type="component" value="Unassembled WGS sequence"/>
</dbReference>
<name>A0ABP6THT1_9ACTN</name>